<reference evidence="2" key="1">
    <citation type="journal article" date="2020" name="Stud. Mycol.">
        <title>101 Dothideomycetes genomes: a test case for predicting lifestyles and emergence of pathogens.</title>
        <authorList>
            <person name="Haridas S."/>
            <person name="Albert R."/>
            <person name="Binder M."/>
            <person name="Bloem J."/>
            <person name="Labutti K."/>
            <person name="Salamov A."/>
            <person name="Andreopoulos B."/>
            <person name="Baker S."/>
            <person name="Barry K."/>
            <person name="Bills G."/>
            <person name="Bluhm B."/>
            <person name="Cannon C."/>
            <person name="Castanera R."/>
            <person name="Culley D."/>
            <person name="Daum C."/>
            <person name="Ezra D."/>
            <person name="Gonzalez J."/>
            <person name="Henrissat B."/>
            <person name="Kuo A."/>
            <person name="Liang C."/>
            <person name="Lipzen A."/>
            <person name="Lutzoni F."/>
            <person name="Magnuson J."/>
            <person name="Mondo S."/>
            <person name="Nolan M."/>
            <person name="Ohm R."/>
            <person name="Pangilinan J."/>
            <person name="Park H.-J."/>
            <person name="Ramirez L."/>
            <person name="Alfaro M."/>
            <person name="Sun H."/>
            <person name="Tritt A."/>
            <person name="Yoshinaga Y."/>
            <person name="Zwiers L.-H."/>
            <person name="Turgeon B."/>
            <person name="Goodwin S."/>
            <person name="Spatafora J."/>
            <person name="Crous P."/>
            <person name="Grigoriev I."/>
        </authorList>
    </citation>
    <scope>NUCLEOTIDE SEQUENCE</scope>
    <source>
        <strain evidence="2">CBS 125425</strain>
    </source>
</reference>
<feature type="compositionally biased region" description="Basic and acidic residues" evidence="1">
    <location>
        <begin position="154"/>
        <end position="168"/>
    </location>
</feature>
<proteinExistence type="predicted"/>
<evidence type="ECO:0000256" key="1">
    <source>
        <dbReference type="SAM" id="MobiDB-lite"/>
    </source>
</evidence>
<evidence type="ECO:0000313" key="3">
    <source>
        <dbReference type="Proteomes" id="UP000799444"/>
    </source>
</evidence>
<keyword evidence="3" id="KW-1185">Reference proteome</keyword>
<organism evidence="2 3">
    <name type="scientific">Polyplosphaeria fusca</name>
    <dbReference type="NCBI Taxonomy" id="682080"/>
    <lineage>
        <taxon>Eukaryota</taxon>
        <taxon>Fungi</taxon>
        <taxon>Dikarya</taxon>
        <taxon>Ascomycota</taxon>
        <taxon>Pezizomycotina</taxon>
        <taxon>Dothideomycetes</taxon>
        <taxon>Pleosporomycetidae</taxon>
        <taxon>Pleosporales</taxon>
        <taxon>Tetraplosphaeriaceae</taxon>
        <taxon>Polyplosphaeria</taxon>
    </lineage>
</organism>
<comment type="caution">
    <text evidence="2">The sequence shown here is derived from an EMBL/GenBank/DDBJ whole genome shotgun (WGS) entry which is preliminary data.</text>
</comment>
<protein>
    <submittedName>
        <fullName evidence="2">Uncharacterized protein</fullName>
    </submittedName>
</protein>
<feature type="region of interest" description="Disordered" evidence="1">
    <location>
        <begin position="24"/>
        <end position="52"/>
    </location>
</feature>
<dbReference type="Proteomes" id="UP000799444">
    <property type="component" value="Unassembled WGS sequence"/>
</dbReference>
<accession>A0A9P4R376</accession>
<gene>
    <name evidence="2" type="ORF">EJ04DRAFT_550669</name>
</gene>
<evidence type="ECO:0000313" key="2">
    <source>
        <dbReference type="EMBL" id="KAF2737285.1"/>
    </source>
</evidence>
<feature type="region of interest" description="Disordered" evidence="1">
    <location>
        <begin position="154"/>
        <end position="192"/>
    </location>
</feature>
<name>A0A9P4R376_9PLEO</name>
<dbReference type="EMBL" id="ML996117">
    <property type="protein sequence ID" value="KAF2737285.1"/>
    <property type="molecule type" value="Genomic_DNA"/>
</dbReference>
<dbReference type="AlphaFoldDB" id="A0A9P4R376"/>
<sequence>MRDARLKGSWAILAGSRQMYDAAVADSRGSRESEEAAGGGESRWLPPKLDEDDDAFRRRPEARIRAVWRLLRVLPARCGAQGPGDRRAQWEYGRMTLLVAPASRGLQKEAREERHARASAVGSWESDHGRMAWRGIECCGTTWLDGWGGADAALDRERDRETERDHTPTHTWELGFPSSRDDKSKGALELSS</sequence>